<reference evidence="1 2" key="1">
    <citation type="submission" date="2016-02" db="EMBL/GenBank/DDBJ databases">
        <title>Biosynthesis of antibiotic leucinostatins and their inhibition on Phytophthora in bio-control Purpureocillium lilacinum.</title>
        <authorList>
            <person name="Wang G."/>
            <person name="Liu Z."/>
            <person name="Lin R."/>
            <person name="Li E."/>
            <person name="Mao Z."/>
            <person name="Ling J."/>
            <person name="Yin W."/>
            <person name="Xie B."/>
        </authorList>
    </citation>
    <scope>NUCLEOTIDE SEQUENCE [LARGE SCALE GENOMIC DNA]</scope>
    <source>
        <strain evidence="1">PLFJ-1</strain>
    </source>
</reference>
<dbReference type="Proteomes" id="UP000078340">
    <property type="component" value="Unassembled WGS sequence"/>
</dbReference>
<organism evidence="1 2">
    <name type="scientific">Purpureocillium lilacinum</name>
    <name type="common">Paecilomyces lilacinus</name>
    <dbReference type="NCBI Taxonomy" id="33203"/>
    <lineage>
        <taxon>Eukaryota</taxon>
        <taxon>Fungi</taxon>
        <taxon>Dikarya</taxon>
        <taxon>Ascomycota</taxon>
        <taxon>Pezizomycotina</taxon>
        <taxon>Sordariomycetes</taxon>
        <taxon>Hypocreomycetidae</taxon>
        <taxon>Hypocreales</taxon>
        <taxon>Ophiocordycipitaceae</taxon>
        <taxon>Purpureocillium</taxon>
    </lineage>
</organism>
<proteinExistence type="predicted"/>
<protein>
    <submittedName>
        <fullName evidence="1">Uncharacterized protein</fullName>
    </submittedName>
</protein>
<dbReference type="AlphaFoldDB" id="A0A179HYX8"/>
<dbReference type="EMBL" id="LSBI01000001">
    <property type="protein sequence ID" value="OAQ94523.1"/>
    <property type="molecule type" value="Genomic_DNA"/>
</dbReference>
<sequence length="120" mass="12938">MPTSQRSHGADWSGIRQLADAKLKAAIVARGGDEGEELARLAVVRSVARGVRSTRQMGTAEVREAVGQTRQPMLEQSLHFAGSLEFVVVDCCSMGENGRGDGAKWLLFGEDIGRELVARL</sequence>
<gene>
    <name evidence="1" type="ORF">VFPFJ_00632</name>
</gene>
<accession>A0A179HYX8</accession>
<evidence type="ECO:0000313" key="2">
    <source>
        <dbReference type="Proteomes" id="UP000078340"/>
    </source>
</evidence>
<name>A0A179HYX8_PURLI</name>
<comment type="caution">
    <text evidence="1">The sequence shown here is derived from an EMBL/GenBank/DDBJ whole genome shotgun (WGS) entry which is preliminary data.</text>
</comment>
<evidence type="ECO:0000313" key="1">
    <source>
        <dbReference type="EMBL" id="OAQ94523.1"/>
    </source>
</evidence>